<evidence type="ECO:0000256" key="3">
    <source>
        <dbReference type="ARBA" id="ARBA00022617"/>
    </source>
</evidence>
<dbReference type="STRING" id="1379903.ATO8_21396"/>
<feature type="compositionally biased region" description="Basic and acidic residues" evidence="9">
    <location>
        <begin position="77"/>
        <end position="86"/>
    </location>
</feature>
<evidence type="ECO:0000256" key="5">
    <source>
        <dbReference type="ARBA" id="ARBA00022723"/>
    </source>
</evidence>
<sequence>MRLRTFAVAVPVLAAGALAFVGSFAGSNGPEADPASHDIARGETLYAANCASCHGADLEGQPEWRTPGPEGRLPAPPHDDSGHTWHHPDSMLFAYTKFGGQATLAEQGVEFDSGMPAFENTLSDTEIRDILAFIKSTWSPRAHAVQAERTAADESSTEIRK</sequence>
<dbReference type="InterPro" id="IPR009056">
    <property type="entry name" value="Cyt_c-like_dom"/>
</dbReference>
<dbReference type="PANTHER" id="PTHR35008">
    <property type="entry name" value="BLL4482 PROTEIN-RELATED"/>
    <property type="match status" value="1"/>
</dbReference>
<keyword evidence="7 8" id="KW-0408">Iron</keyword>
<name>W4HEM7_9RHOB</name>
<dbReference type="Proteomes" id="UP000019063">
    <property type="component" value="Unassembled WGS sequence"/>
</dbReference>
<dbReference type="Pfam" id="PF00034">
    <property type="entry name" value="Cytochrom_C"/>
    <property type="match status" value="1"/>
</dbReference>
<evidence type="ECO:0000256" key="6">
    <source>
        <dbReference type="ARBA" id="ARBA00022982"/>
    </source>
</evidence>
<gene>
    <name evidence="12" type="ORF">ATO8_21396</name>
</gene>
<keyword evidence="2" id="KW-0813">Transport</keyword>
<keyword evidence="6" id="KW-0249">Electron transport</keyword>
<dbReference type="InterPro" id="IPR008168">
    <property type="entry name" value="Cyt_C_IC"/>
</dbReference>
<evidence type="ECO:0000256" key="2">
    <source>
        <dbReference type="ARBA" id="ARBA00022448"/>
    </source>
</evidence>
<keyword evidence="5 8" id="KW-0479">Metal-binding</keyword>
<reference evidence="12 13" key="1">
    <citation type="journal article" date="2014" name="Antonie Van Leeuwenhoek">
        <title>Roseivivax atlanticus sp. nov., isolated from surface seawater of the Atlantic Ocean.</title>
        <authorList>
            <person name="Li G."/>
            <person name="Lai Q."/>
            <person name="Liu X."/>
            <person name="Sun F."/>
            <person name="Shao Z."/>
        </authorList>
    </citation>
    <scope>NUCLEOTIDE SEQUENCE [LARGE SCALE GENOMIC DNA]</scope>
    <source>
        <strain evidence="12 13">22II-s10s</strain>
    </source>
</reference>
<comment type="caution">
    <text evidence="12">The sequence shown here is derived from an EMBL/GenBank/DDBJ whole genome shotgun (WGS) entry which is preliminary data.</text>
</comment>
<feature type="chain" id="PRO_5004843183" evidence="10">
    <location>
        <begin position="26"/>
        <end position="161"/>
    </location>
</feature>
<dbReference type="InterPro" id="IPR051459">
    <property type="entry name" value="Cytochrome_c-type_DH"/>
</dbReference>
<protein>
    <submittedName>
        <fullName evidence="12">Cytochrome c class I</fullName>
    </submittedName>
</protein>
<evidence type="ECO:0000256" key="4">
    <source>
        <dbReference type="ARBA" id="ARBA00022660"/>
    </source>
</evidence>
<proteinExistence type="predicted"/>
<feature type="domain" description="Cytochrome c" evidence="11">
    <location>
        <begin position="37"/>
        <end position="138"/>
    </location>
</feature>
<dbReference type="EMBL" id="AQQW01000047">
    <property type="protein sequence ID" value="ETW10596.1"/>
    <property type="molecule type" value="Genomic_DNA"/>
</dbReference>
<organism evidence="12 13">
    <name type="scientific">Roseivivax marinus</name>
    <dbReference type="NCBI Taxonomy" id="1379903"/>
    <lineage>
        <taxon>Bacteria</taxon>
        <taxon>Pseudomonadati</taxon>
        <taxon>Pseudomonadota</taxon>
        <taxon>Alphaproteobacteria</taxon>
        <taxon>Rhodobacterales</taxon>
        <taxon>Roseobacteraceae</taxon>
        <taxon>Roseivivax</taxon>
    </lineage>
</organism>
<evidence type="ECO:0000256" key="8">
    <source>
        <dbReference type="PROSITE-ProRule" id="PRU00433"/>
    </source>
</evidence>
<dbReference type="PRINTS" id="PR00605">
    <property type="entry name" value="CYTCHROMECIC"/>
</dbReference>
<evidence type="ECO:0000259" key="11">
    <source>
        <dbReference type="PROSITE" id="PS51007"/>
    </source>
</evidence>
<dbReference type="RefSeq" id="WP_043847649.1">
    <property type="nucleotide sequence ID" value="NZ_AQQW01000047.1"/>
</dbReference>
<evidence type="ECO:0000256" key="10">
    <source>
        <dbReference type="SAM" id="SignalP"/>
    </source>
</evidence>
<dbReference type="PANTHER" id="PTHR35008:SF4">
    <property type="entry name" value="BLL4482 PROTEIN"/>
    <property type="match status" value="1"/>
</dbReference>
<evidence type="ECO:0000256" key="9">
    <source>
        <dbReference type="SAM" id="MobiDB-lite"/>
    </source>
</evidence>
<evidence type="ECO:0000256" key="1">
    <source>
        <dbReference type="ARBA" id="ARBA00001926"/>
    </source>
</evidence>
<dbReference type="GO" id="GO:0005506">
    <property type="term" value="F:iron ion binding"/>
    <property type="evidence" value="ECO:0007669"/>
    <property type="project" value="InterPro"/>
</dbReference>
<keyword evidence="13" id="KW-1185">Reference proteome</keyword>
<comment type="cofactor">
    <cofactor evidence="1">
        <name>heme c</name>
        <dbReference type="ChEBI" id="CHEBI:61717"/>
    </cofactor>
</comment>
<dbReference type="GO" id="GO:0009055">
    <property type="term" value="F:electron transfer activity"/>
    <property type="evidence" value="ECO:0007669"/>
    <property type="project" value="InterPro"/>
</dbReference>
<dbReference type="PATRIC" id="fig|1317118.6.peg.4368"/>
<accession>W4HEM7</accession>
<dbReference type="eggNOG" id="COG2010">
    <property type="taxonomic scope" value="Bacteria"/>
</dbReference>
<feature type="signal peptide" evidence="10">
    <location>
        <begin position="1"/>
        <end position="25"/>
    </location>
</feature>
<dbReference type="SUPFAM" id="SSF46626">
    <property type="entry name" value="Cytochrome c"/>
    <property type="match status" value="1"/>
</dbReference>
<keyword evidence="4" id="KW-0679">Respiratory chain</keyword>
<dbReference type="Gene3D" id="1.10.760.10">
    <property type="entry name" value="Cytochrome c-like domain"/>
    <property type="match status" value="1"/>
</dbReference>
<evidence type="ECO:0000313" key="13">
    <source>
        <dbReference type="Proteomes" id="UP000019063"/>
    </source>
</evidence>
<dbReference type="AlphaFoldDB" id="W4HEM7"/>
<dbReference type="InterPro" id="IPR036909">
    <property type="entry name" value="Cyt_c-like_dom_sf"/>
</dbReference>
<keyword evidence="10" id="KW-0732">Signal</keyword>
<dbReference type="PROSITE" id="PS51007">
    <property type="entry name" value="CYTC"/>
    <property type="match status" value="1"/>
</dbReference>
<dbReference type="GO" id="GO:0020037">
    <property type="term" value="F:heme binding"/>
    <property type="evidence" value="ECO:0007669"/>
    <property type="project" value="InterPro"/>
</dbReference>
<feature type="region of interest" description="Disordered" evidence="9">
    <location>
        <begin position="59"/>
        <end position="86"/>
    </location>
</feature>
<evidence type="ECO:0000313" key="12">
    <source>
        <dbReference type="EMBL" id="ETW10596.1"/>
    </source>
</evidence>
<evidence type="ECO:0000256" key="7">
    <source>
        <dbReference type="ARBA" id="ARBA00023004"/>
    </source>
</evidence>
<keyword evidence="3 8" id="KW-0349">Heme</keyword>